<dbReference type="EMBL" id="CP036261">
    <property type="protein sequence ID" value="QDS90541.1"/>
    <property type="molecule type" value="Genomic_DNA"/>
</dbReference>
<sequence length="65" mass="7232" precursor="true">MKFTSFWNLAASSVLLSFPCHWAAEQQSNTDTPKSGASKVSGRNDTFLRVNRFRPSRCYGSSSNV</sequence>
<dbReference type="Proteomes" id="UP000319557">
    <property type="component" value="Chromosome"/>
</dbReference>
<organism evidence="2 3">
    <name type="scientific">Rosistilla ulvae</name>
    <dbReference type="NCBI Taxonomy" id="1930277"/>
    <lineage>
        <taxon>Bacteria</taxon>
        <taxon>Pseudomonadati</taxon>
        <taxon>Planctomycetota</taxon>
        <taxon>Planctomycetia</taxon>
        <taxon>Pirellulales</taxon>
        <taxon>Pirellulaceae</taxon>
        <taxon>Rosistilla</taxon>
    </lineage>
</organism>
<dbReference type="KEGG" id="ruv:EC9_47550"/>
<feature type="chain" id="PRO_5021917566" evidence="1">
    <location>
        <begin position="24"/>
        <end position="65"/>
    </location>
</feature>
<proteinExistence type="predicted"/>
<reference evidence="2 3" key="1">
    <citation type="submission" date="2019-02" db="EMBL/GenBank/DDBJ databases">
        <title>Deep-cultivation of Planctomycetes and their phenomic and genomic characterization uncovers novel biology.</title>
        <authorList>
            <person name="Wiegand S."/>
            <person name="Jogler M."/>
            <person name="Boedeker C."/>
            <person name="Pinto D."/>
            <person name="Vollmers J."/>
            <person name="Rivas-Marin E."/>
            <person name="Kohn T."/>
            <person name="Peeters S.H."/>
            <person name="Heuer A."/>
            <person name="Rast P."/>
            <person name="Oberbeckmann S."/>
            <person name="Bunk B."/>
            <person name="Jeske O."/>
            <person name="Meyerdierks A."/>
            <person name="Storesund J.E."/>
            <person name="Kallscheuer N."/>
            <person name="Luecker S."/>
            <person name="Lage O.M."/>
            <person name="Pohl T."/>
            <person name="Merkel B.J."/>
            <person name="Hornburger P."/>
            <person name="Mueller R.-W."/>
            <person name="Bruemmer F."/>
            <person name="Labrenz M."/>
            <person name="Spormann A.M."/>
            <person name="Op den Camp H."/>
            <person name="Overmann J."/>
            <person name="Amann R."/>
            <person name="Jetten M.S.M."/>
            <person name="Mascher T."/>
            <person name="Medema M.H."/>
            <person name="Devos D.P."/>
            <person name="Kaster A.-K."/>
            <person name="Ovreas L."/>
            <person name="Rohde M."/>
            <person name="Galperin M.Y."/>
            <person name="Jogler C."/>
        </authorList>
    </citation>
    <scope>NUCLEOTIDE SEQUENCE [LARGE SCALE GENOMIC DNA]</scope>
    <source>
        <strain evidence="2 3">EC9</strain>
    </source>
</reference>
<evidence type="ECO:0000256" key="1">
    <source>
        <dbReference type="SAM" id="SignalP"/>
    </source>
</evidence>
<keyword evidence="1" id="KW-0732">Signal</keyword>
<keyword evidence="3" id="KW-1185">Reference proteome</keyword>
<name>A0A517M6M6_9BACT</name>
<protein>
    <submittedName>
        <fullName evidence="2">Uncharacterized protein</fullName>
    </submittedName>
</protein>
<evidence type="ECO:0000313" key="2">
    <source>
        <dbReference type="EMBL" id="QDS90541.1"/>
    </source>
</evidence>
<feature type="signal peptide" evidence="1">
    <location>
        <begin position="1"/>
        <end position="23"/>
    </location>
</feature>
<accession>A0A517M6M6</accession>
<evidence type="ECO:0000313" key="3">
    <source>
        <dbReference type="Proteomes" id="UP000319557"/>
    </source>
</evidence>
<dbReference type="AlphaFoldDB" id="A0A517M6M6"/>
<gene>
    <name evidence="2" type="ORF">EC9_47550</name>
</gene>